<dbReference type="InterPro" id="IPR038291">
    <property type="entry name" value="SAP30_C_sf"/>
</dbReference>
<evidence type="ECO:0000256" key="1">
    <source>
        <dbReference type="ARBA" id="ARBA00004123"/>
    </source>
</evidence>
<dbReference type="RefSeq" id="XP_003653386.1">
    <property type="nucleotide sequence ID" value="XM_003653338.1"/>
</dbReference>
<comment type="similarity">
    <text evidence="2">Belongs to the SAP30 family.</text>
</comment>
<evidence type="ECO:0000256" key="3">
    <source>
        <dbReference type="ARBA" id="ARBA00022491"/>
    </source>
</evidence>
<reference evidence="9 10" key="1">
    <citation type="journal article" date="2011" name="Nat. Biotechnol.">
        <title>Comparative genomic analysis of the thermophilic biomass-degrading fungi Myceliophthora thermophila and Thielavia terrestris.</title>
        <authorList>
            <person name="Berka R.M."/>
            <person name="Grigoriev I.V."/>
            <person name="Otillar R."/>
            <person name="Salamov A."/>
            <person name="Grimwood J."/>
            <person name="Reid I."/>
            <person name="Ishmael N."/>
            <person name="John T."/>
            <person name="Darmond C."/>
            <person name="Moisan M.-C."/>
            <person name="Henrissat B."/>
            <person name="Coutinho P.M."/>
            <person name="Lombard V."/>
            <person name="Natvig D.O."/>
            <person name="Lindquist E."/>
            <person name="Schmutz J."/>
            <person name="Lucas S."/>
            <person name="Harris P."/>
            <person name="Powlowski J."/>
            <person name="Bellemare A."/>
            <person name="Taylor D."/>
            <person name="Butler G."/>
            <person name="de Vries R.P."/>
            <person name="Allijn I.E."/>
            <person name="van den Brink J."/>
            <person name="Ushinsky S."/>
            <person name="Storms R."/>
            <person name="Powell A.J."/>
            <person name="Paulsen I.T."/>
            <person name="Elbourne L.D.H."/>
            <person name="Baker S.E."/>
            <person name="Magnuson J."/>
            <person name="LaBoissiere S."/>
            <person name="Clutterbuck A.J."/>
            <person name="Martinez D."/>
            <person name="Wogulis M."/>
            <person name="de Leon A.L."/>
            <person name="Rey M.W."/>
            <person name="Tsang A."/>
        </authorList>
    </citation>
    <scope>NUCLEOTIDE SEQUENCE [LARGE SCALE GENOMIC DNA]</scope>
    <source>
        <strain evidence="10">ATCC 38088 / NRRL 8126</strain>
    </source>
</reference>
<sequence length="189" mass="20573">MAPSKAARSGPDDGKADAPTTKEKSGSGAGNQSATKMRRVASSATSNLREVTNASAVNGAAATTATDSASSAQEANVPGLQWPAFERDVLHAYRRAYRLKTPTAFVSDHHAWVLTQPGSIGLYSPTIARHKQLRRQTKDQLTNVVRKHFNGLGVQENDVIVDFLHKVRSEGISKARIRRSDFIHQEVER</sequence>
<keyword evidence="5" id="KW-0804">Transcription</keyword>
<keyword evidence="6" id="KW-0539">Nucleus</keyword>
<evidence type="ECO:0000256" key="4">
    <source>
        <dbReference type="ARBA" id="ARBA00023015"/>
    </source>
</evidence>
<dbReference type="GO" id="GO:0005634">
    <property type="term" value="C:nucleus"/>
    <property type="evidence" value="ECO:0007669"/>
    <property type="project" value="UniProtKB-SubCell"/>
</dbReference>
<dbReference type="KEGG" id="ttt:THITE_2115805"/>
<dbReference type="InterPro" id="IPR025718">
    <property type="entry name" value="SAP30_Sin3-bd"/>
</dbReference>
<dbReference type="PANTHER" id="PTHR13286:SF23">
    <property type="entry name" value="HISTONE DEACETYLASE COMPLEX SUBUNIT SAP30 SIN3 BINDING DOMAIN-CONTAINING PROTEIN"/>
    <property type="match status" value="1"/>
</dbReference>
<evidence type="ECO:0000256" key="2">
    <source>
        <dbReference type="ARBA" id="ARBA00006283"/>
    </source>
</evidence>
<evidence type="ECO:0000256" key="5">
    <source>
        <dbReference type="ARBA" id="ARBA00023163"/>
    </source>
</evidence>
<proteinExistence type="inferred from homology"/>
<dbReference type="Pfam" id="PF13867">
    <property type="entry name" value="SAP30_Sin3_bdg"/>
    <property type="match status" value="1"/>
</dbReference>
<evidence type="ECO:0000313" key="9">
    <source>
        <dbReference type="EMBL" id="AEO67050.1"/>
    </source>
</evidence>
<dbReference type="OrthoDB" id="510958at2759"/>
<feature type="domain" description="Histone deacetylase complex subunit SAP30 Sin3 binding" evidence="8">
    <location>
        <begin position="136"/>
        <end position="168"/>
    </location>
</feature>
<dbReference type="EMBL" id="CP003010">
    <property type="protein sequence ID" value="AEO67050.1"/>
    <property type="molecule type" value="Genomic_DNA"/>
</dbReference>
<organism evidence="9 10">
    <name type="scientific">Thermothielavioides terrestris (strain ATCC 38088 / NRRL 8126)</name>
    <name type="common">Thielavia terrestris</name>
    <dbReference type="NCBI Taxonomy" id="578455"/>
    <lineage>
        <taxon>Eukaryota</taxon>
        <taxon>Fungi</taxon>
        <taxon>Dikarya</taxon>
        <taxon>Ascomycota</taxon>
        <taxon>Pezizomycotina</taxon>
        <taxon>Sordariomycetes</taxon>
        <taxon>Sordariomycetidae</taxon>
        <taxon>Sordariales</taxon>
        <taxon>Chaetomiaceae</taxon>
        <taxon>Thermothielavioides</taxon>
        <taxon>Thermothielavioides terrestris</taxon>
    </lineage>
</organism>
<dbReference type="HOGENOM" id="CLU_090091_0_0_1"/>
<gene>
    <name evidence="9" type="ORF">THITE_2115805</name>
</gene>
<dbReference type="InterPro" id="IPR024145">
    <property type="entry name" value="His_deAcase_SAP30/SAP30L"/>
</dbReference>
<comment type="subcellular location">
    <subcellularLocation>
        <location evidence="1">Nucleus</location>
    </subcellularLocation>
</comment>
<dbReference type="GeneID" id="11518759"/>
<feature type="region of interest" description="Disordered" evidence="7">
    <location>
        <begin position="1"/>
        <end position="51"/>
    </location>
</feature>
<evidence type="ECO:0000313" key="10">
    <source>
        <dbReference type="Proteomes" id="UP000008181"/>
    </source>
</evidence>
<name>G2QYF5_THETT</name>
<dbReference type="PANTHER" id="PTHR13286">
    <property type="entry name" value="SAP30"/>
    <property type="match status" value="1"/>
</dbReference>
<evidence type="ECO:0000256" key="6">
    <source>
        <dbReference type="ARBA" id="ARBA00023242"/>
    </source>
</evidence>
<evidence type="ECO:0000259" key="8">
    <source>
        <dbReference type="Pfam" id="PF13867"/>
    </source>
</evidence>
<keyword evidence="10" id="KW-1185">Reference proteome</keyword>
<keyword evidence="4" id="KW-0805">Transcription regulation</keyword>
<evidence type="ECO:0000256" key="7">
    <source>
        <dbReference type="SAM" id="MobiDB-lite"/>
    </source>
</evidence>
<dbReference type="STRING" id="578455.G2QYF5"/>
<protein>
    <recommendedName>
        <fullName evidence="8">Histone deacetylase complex subunit SAP30 Sin3 binding domain-containing protein</fullName>
    </recommendedName>
</protein>
<dbReference type="eggNOG" id="ENOG502RZ9X">
    <property type="taxonomic scope" value="Eukaryota"/>
</dbReference>
<accession>G2QYF5</accession>
<dbReference type="Proteomes" id="UP000008181">
    <property type="component" value="Chromosome 2"/>
</dbReference>
<dbReference type="Gene3D" id="6.10.160.20">
    <property type="match status" value="1"/>
</dbReference>
<dbReference type="AlphaFoldDB" id="G2QYF5"/>
<feature type="compositionally biased region" description="Basic and acidic residues" evidence="7">
    <location>
        <begin position="10"/>
        <end position="25"/>
    </location>
</feature>
<keyword evidence="3" id="KW-0678">Repressor</keyword>